<dbReference type="Proteomes" id="UP000799770">
    <property type="component" value="Unassembled WGS sequence"/>
</dbReference>
<comment type="similarity">
    <text evidence="1">Belongs to the peptidase S9C family.</text>
</comment>
<dbReference type="Gene3D" id="3.40.50.1820">
    <property type="entry name" value="alpha/beta hydrolase"/>
    <property type="match status" value="1"/>
</dbReference>
<name>A0A6A5ZNH2_9PLEO</name>
<gene>
    <name evidence="5" type="ORF">BDV96DRAFT_627982</name>
</gene>
<dbReference type="Pfam" id="PF00326">
    <property type="entry name" value="Peptidase_S9"/>
    <property type="match status" value="1"/>
</dbReference>
<dbReference type="GO" id="GO:0004252">
    <property type="term" value="F:serine-type endopeptidase activity"/>
    <property type="evidence" value="ECO:0007669"/>
    <property type="project" value="TreeGrafter"/>
</dbReference>
<dbReference type="PANTHER" id="PTHR42776">
    <property type="entry name" value="SERINE PEPTIDASE S9 FAMILY MEMBER"/>
    <property type="match status" value="1"/>
</dbReference>
<dbReference type="PANTHER" id="PTHR42776:SF27">
    <property type="entry name" value="DIPEPTIDYL PEPTIDASE FAMILY MEMBER 6"/>
    <property type="match status" value="1"/>
</dbReference>
<accession>A0A6A5ZNH2</accession>
<dbReference type="InterPro" id="IPR011042">
    <property type="entry name" value="6-blade_b-propeller_TolB-like"/>
</dbReference>
<protein>
    <recommendedName>
        <fullName evidence="3">Dipeptidyl-peptidase V</fullName>
    </recommendedName>
</protein>
<dbReference type="AlphaFoldDB" id="A0A6A5ZNH2"/>
<proteinExistence type="inferred from homology"/>
<dbReference type="OrthoDB" id="43744at2759"/>
<feature type="domain" description="Peptidase S9 prolyl oligopeptidase catalytic" evidence="4">
    <location>
        <begin position="472"/>
        <end position="680"/>
    </location>
</feature>
<evidence type="ECO:0000256" key="2">
    <source>
        <dbReference type="ARBA" id="ARBA00022801"/>
    </source>
</evidence>
<reference evidence="5" key="1">
    <citation type="journal article" date="2020" name="Stud. Mycol.">
        <title>101 Dothideomycetes genomes: a test case for predicting lifestyles and emergence of pathogens.</title>
        <authorList>
            <person name="Haridas S."/>
            <person name="Albert R."/>
            <person name="Binder M."/>
            <person name="Bloem J."/>
            <person name="Labutti K."/>
            <person name="Salamov A."/>
            <person name="Andreopoulos B."/>
            <person name="Baker S."/>
            <person name="Barry K."/>
            <person name="Bills G."/>
            <person name="Bluhm B."/>
            <person name="Cannon C."/>
            <person name="Castanera R."/>
            <person name="Culley D."/>
            <person name="Daum C."/>
            <person name="Ezra D."/>
            <person name="Gonzalez J."/>
            <person name="Henrissat B."/>
            <person name="Kuo A."/>
            <person name="Liang C."/>
            <person name="Lipzen A."/>
            <person name="Lutzoni F."/>
            <person name="Magnuson J."/>
            <person name="Mondo S."/>
            <person name="Nolan M."/>
            <person name="Ohm R."/>
            <person name="Pangilinan J."/>
            <person name="Park H.-J."/>
            <person name="Ramirez L."/>
            <person name="Alfaro M."/>
            <person name="Sun H."/>
            <person name="Tritt A."/>
            <person name="Yoshinaga Y."/>
            <person name="Zwiers L.-H."/>
            <person name="Turgeon B."/>
            <person name="Goodwin S."/>
            <person name="Spatafora J."/>
            <person name="Crous P."/>
            <person name="Grigoriev I."/>
        </authorList>
    </citation>
    <scope>NUCLEOTIDE SEQUENCE</scope>
    <source>
        <strain evidence="5">CBS 627.86</strain>
    </source>
</reference>
<dbReference type="InterPro" id="IPR029058">
    <property type="entry name" value="AB_hydrolase_fold"/>
</dbReference>
<evidence type="ECO:0000256" key="3">
    <source>
        <dbReference type="ARBA" id="ARBA00032829"/>
    </source>
</evidence>
<dbReference type="InterPro" id="IPR001375">
    <property type="entry name" value="Peptidase_S9_cat"/>
</dbReference>
<keyword evidence="2 5" id="KW-0378">Hydrolase</keyword>
<dbReference type="EMBL" id="ML977313">
    <property type="protein sequence ID" value="KAF2120423.1"/>
    <property type="molecule type" value="Genomic_DNA"/>
</dbReference>
<evidence type="ECO:0000313" key="6">
    <source>
        <dbReference type="Proteomes" id="UP000799770"/>
    </source>
</evidence>
<keyword evidence="6" id="KW-1185">Reference proteome</keyword>
<evidence type="ECO:0000259" key="4">
    <source>
        <dbReference type="Pfam" id="PF00326"/>
    </source>
</evidence>
<dbReference type="GO" id="GO:0006508">
    <property type="term" value="P:proteolysis"/>
    <property type="evidence" value="ECO:0007669"/>
    <property type="project" value="InterPro"/>
</dbReference>
<dbReference type="SUPFAM" id="SSF53474">
    <property type="entry name" value="alpha/beta-Hydrolases"/>
    <property type="match status" value="1"/>
</dbReference>
<evidence type="ECO:0000256" key="1">
    <source>
        <dbReference type="ARBA" id="ARBA00010040"/>
    </source>
</evidence>
<dbReference type="SUPFAM" id="SSF82171">
    <property type="entry name" value="DPP6 N-terminal domain-like"/>
    <property type="match status" value="1"/>
</dbReference>
<evidence type="ECO:0000313" key="5">
    <source>
        <dbReference type="EMBL" id="KAF2120423.1"/>
    </source>
</evidence>
<organism evidence="5 6">
    <name type="scientific">Lophiotrema nucula</name>
    <dbReference type="NCBI Taxonomy" id="690887"/>
    <lineage>
        <taxon>Eukaryota</taxon>
        <taxon>Fungi</taxon>
        <taxon>Dikarya</taxon>
        <taxon>Ascomycota</taxon>
        <taxon>Pezizomycotina</taxon>
        <taxon>Dothideomycetes</taxon>
        <taxon>Pleosporomycetidae</taxon>
        <taxon>Pleosporales</taxon>
        <taxon>Lophiotremataceae</taxon>
        <taxon>Lophiotrema</taxon>
    </lineage>
</organism>
<sequence length="685" mass="75597">MAQHMQLSFQDLDVEDMHDQDLQEYMGVTPEDLVEWKVPRDPTVSSNENYVLYTLHDKYKHPHCQFRSSIWIADLGQANSARRLTQGSFNDQSPQFAPGEGSITFLSDRYKTGDSCAIYQLCLNTDGIATSGTPRPLTPPGNQRPIVQYSWSPKGDFLAYIAAEEKTKEQKQREDTLNDAKVYGEDLPFGQLVALDVQANKIKTLVRGQFHVESFVWSSTGKEILYTTTKSLERNSAGHNGISFGRVGVIDGTINAICHFPGLMNGLPVWLDDKIIFRASATPGRWNSAMAIYTLNLSSGEWERLLYGVDNDAALLAPIATGQLAAAVVQQGLYDHVVFLDATASKQMISLDGDYVINAFCLIHDNGVVNATAIMASNCSPWEVFSWTYKEGTKAENLTKLSTHSKGLDEAYSRVVQPFHCKATDGQALDGVFITPSQSSFDEPKATVIDIHGGPYERSSFVFDPTMYFWAPLFVSLGYAVLCPNYRGGSGHGDEFALATLGEMGNKDYQDIVDIVHASIDQGLVAADKIMVAGWSQGGFLSFLSVTRLEFPLKGAISGAGISDWDVLCMSSDAPWSQKELAGTVPWLTHSTDLSARHGSPVWHMVQQKKEHMVPLLLLHGEADIKVPITQTVGFHRGCLEYGWPCQFVAYPREPHIFVERTHALDMLRRVATFTVALLGGDSVL</sequence>
<dbReference type="Gene3D" id="2.120.10.30">
    <property type="entry name" value="TolB, C-terminal domain"/>
    <property type="match status" value="2"/>
</dbReference>